<dbReference type="AlphaFoldDB" id="A0A921ZYM8"/>
<dbReference type="GO" id="GO:0008296">
    <property type="term" value="F:3'-5'-DNA exonuclease activity"/>
    <property type="evidence" value="ECO:0007669"/>
    <property type="project" value="TreeGrafter"/>
</dbReference>
<dbReference type="GO" id="GO:0046872">
    <property type="term" value="F:metal ion binding"/>
    <property type="evidence" value="ECO:0007669"/>
    <property type="project" value="UniProtKB-KW"/>
</dbReference>
<evidence type="ECO:0000256" key="5">
    <source>
        <dbReference type="ARBA" id="ARBA00022839"/>
    </source>
</evidence>
<evidence type="ECO:0000313" key="10">
    <source>
        <dbReference type="Proteomes" id="UP000791440"/>
    </source>
</evidence>
<keyword evidence="4" id="KW-0378">Hydrolase</keyword>
<keyword evidence="10" id="KW-1185">Reference proteome</keyword>
<dbReference type="PANTHER" id="PTHR13058">
    <property type="entry name" value="THREE PRIME REPAIR EXONUCLEASE 1, 2"/>
    <property type="match status" value="1"/>
</dbReference>
<comment type="similarity">
    <text evidence="7">Belongs to the exonuclease superfamily. TREX family.</text>
</comment>
<dbReference type="GO" id="GO:0003676">
    <property type="term" value="F:nucleic acid binding"/>
    <property type="evidence" value="ECO:0007669"/>
    <property type="project" value="InterPro"/>
</dbReference>
<comment type="cofactor">
    <cofactor evidence="1">
        <name>Mg(2+)</name>
        <dbReference type="ChEBI" id="CHEBI:18420"/>
    </cofactor>
</comment>
<keyword evidence="5" id="KW-0269">Exonuclease</keyword>
<keyword evidence="6" id="KW-0460">Magnesium</keyword>
<dbReference type="GO" id="GO:0006308">
    <property type="term" value="P:DNA catabolic process"/>
    <property type="evidence" value="ECO:0007669"/>
    <property type="project" value="TreeGrafter"/>
</dbReference>
<dbReference type="Pfam" id="PF00929">
    <property type="entry name" value="RNase_T"/>
    <property type="match status" value="1"/>
</dbReference>
<dbReference type="SUPFAM" id="SSF53098">
    <property type="entry name" value="Ribonuclease H-like"/>
    <property type="match status" value="1"/>
</dbReference>
<protein>
    <recommendedName>
        <fullName evidence="8">Exonuclease domain-containing protein</fullName>
    </recommendedName>
</protein>
<reference evidence="9" key="1">
    <citation type="journal article" date="2016" name="Insect Biochem. Mol. Biol.">
        <title>Multifaceted biological insights from a draft genome sequence of the tobacco hornworm moth, Manduca sexta.</title>
        <authorList>
            <person name="Kanost M.R."/>
            <person name="Arrese E.L."/>
            <person name="Cao X."/>
            <person name="Chen Y.R."/>
            <person name="Chellapilla S."/>
            <person name="Goldsmith M.R."/>
            <person name="Grosse-Wilde E."/>
            <person name="Heckel D.G."/>
            <person name="Herndon N."/>
            <person name="Jiang H."/>
            <person name="Papanicolaou A."/>
            <person name="Qu J."/>
            <person name="Soulages J.L."/>
            <person name="Vogel H."/>
            <person name="Walters J."/>
            <person name="Waterhouse R.M."/>
            <person name="Ahn S.J."/>
            <person name="Almeida F.C."/>
            <person name="An C."/>
            <person name="Aqrawi P."/>
            <person name="Bretschneider A."/>
            <person name="Bryant W.B."/>
            <person name="Bucks S."/>
            <person name="Chao H."/>
            <person name="Chevignon G."/>
            <person name="Christen J.M."/>
            <person name="Clarke D.F."/>
            <person name="Dittmer N.T."/>
            <person name="Ferguson L.C.F."/>
            <person name="Garavelou S."/>
            <person name="Gordon K.H.J."/>
            <person name="Gunaratna R.T."/>
            <person name="Han Y."/>
            <person name="Hauser F."/>
            <person name="He Y."/>
            <person name="Heidel-Fischer H."/>
            <person name="Hirsh A."/>
            <person name="Hu Y."/>
            <person name="Jiang H."/>
            <person name="Kalra D."/>
            <person name="Klinner C."/>
            <person name="Konig C."/>
            <person name="Kovar C."/>
            <person name="Kroll A.R."/>
            <person name="Kuwar S.S."/>
            <person name="Lee S.L."/>
            <person name="Lehman R."/>
            <person name="Li K."/>
            <person name="Li Z."/>
            <person name="Liang H."/>
            <person name="Lovelace S."/>
            <person name="Lu Z."/>
            <person name="Mansfield J.H."/>
            <person name="McCulloch K.J."/>
            <person name="Mathew T."/>
            <person name="Morton B."/>
            <person name="Muzny D.M."/>
            <person name="Neunemann D."/>
            <person name="Ongeri F."/>
            <person name="Pauchet Y."/>
            <person name="Pu L.L."/>
            <person name="Pyrousis I."/>
            <person name="Rao X.J."/>
            <person name="Redding A."/>
            <person name="Roesel C."/>
            <person name="Sanchez-Gracia A."/>
            <person name="Schaack S."/>
            <person name="Shukla A."/>
            <person name="Tetreau G."/>
            <person name="Wang Y."/>
            <person name="Xiong G.H."/>
            <person name="Traut W."/>
            <person name="Walsh T.K."/>
            <person name="Worley K.C."/>
            <person name="Wu D."/>
            <person name="Wu W."/>
            <person name="Wu Y.Q."/>
            <person name="Zhang X."/>
            <person name="Zou Z."/>
            <person name="Zucker H."/>
            <person name="Briscoe A.D."/>
            <person name="Burmester T."/>
            <person name="Clem R.J."/>
            <person name="Feyereisen R."/>
            <person name="Grimmelikhuijzen C.J.P."/>
            <person name="Hamodrakas S.J."/>
            <person name="Hansson B.S."/>
            <person name="Huguet E."/>
            <person name="Jermiin L.S."/>
            <person name="Lan Q."/>
            <person name="Lehman H.K."/>
            <person name="Lorenzen M."/>
            <person name="Merzendorfer H."/>
            <person name="Michalopoulos I."/>
            <person name="Morton D.B."/>
            <person name="Muthukrishnan S."/>
            <person name="Oakeshott J.G."/>
            <person name="Palmer W."/>
            <person name="Park Y."/>
            <person name="Passarelli A.L."/>
            <person name="Rozas J."/>
            <person name="Schwartz L.M."/>
            <person name="Smith W."/>
            <person name="Southgate A."/>
            <person name="Vilcinskas A."/>
            <person name="Vogt R."/>
            <person name="Wang P."/>
            <person name="Werren J."/>
            <person name="Yu X.Q."/>
            <person name="Zhou J.J."/>
            <person name="Brown S.J."/>
            <person name="Scherer S.E."/>
            <person name="Richards S."/>
            <person name="Blissard G.W."/>
        </authorList>
    </citation>
    <scope>NUCLEOTIDE SEQUENCE</scope>
</reference>
<dbReference type="InterPro" id="IPR012337">
    <property type="entry name" value="RNaseH-like_sf"/>
</dbReference>
<accession>A0A921ZYM8</accession>
<dbReference type="GO" id="GO:0005737">
    <property type="term" value="C:cytoplasm"/>
    <property type="evidence" value="ECO:0007669"/>
    <property type="project" value="TreeGrafter"/>
</dbReference>
<evidence type="ECO:0000256" key="6">
    <source>
        <dbReference type="ARBA" id="ARBA00022842"/>
    </source>
</evidence>
<dbReference type="Proteomes" id="UP000791440">
    <property type="component" value="Unassembled WGS sequence"/>
</dbReference>
<dbReference type="SMART" id="SM00479">
    <property type="entry name" value="EXOIII"/>
    <property type="match status" value="1"/>
</dbReference>
<dbReference type="Gene3D" id="3.30.420.10">
    <property type="entry name" value="Ribonuclease H-like superfamily/Ribonuclease H"/>
    <property type="match status" value="1"/>
</dbReference>
<dbReference type="EMBL" id="JH669644">
    <property type="protein sequence ID" value="KAG6465674.1"/>
    <property type="molecule type" value="Genomic_DNA"/>
</dbReference>
<evidence type="ECO:0000256" key="3">
    <source>
        <dbReference type="ARBA" id="ARBA00022723"/>
    </source>
</evidence>
<reference evidence="9" key="2">
    <citation type="submission" date="2020-12" db="EMBL/GenBank/DDBJ databases">
        <authorList>
            <person name="Kanost M."/>
        </authorList>
    </citation>
    <scope>NUCLEOTIDE SEQUENCE</scope>
</reference>
<evidence type="ECO:0000256" key="1">
    <source>
        <dbReference type="ARBA" id="ARBA00001946"/>
    </source>
</evidence>
<name>A0A921ZYM8_MANSE</name>
<evidence type="ECO:0000256" key="4">
    <source>
        <dbReference type="ARBA" id="ARBA00022801"/>
    </source>
</evidence>
<dbReference type="PANTHER" id="PTHR13058:SF19">
    <property type="entry name" value="LD40940P"/>
    <property type="match status" value="1"/>
</dbReference>
<gene>
    <name evidence="9" type="ORF">O3G_MSEX015309</name>
</gene>
<comment type="caution">
    <text evidence="9">The sequence shown here is derived from an EMBL/GenBank/DDBJ whole genome shotgun (WGS) entry which is preliminary data.</text>
</comment>
<evidence type="ECO:0000256" key="2">
    <source>
        <dbReference type="ARBA" id="ARBA00022722"/>
    </source>
</evidence>
<dbReference type="InterPro" id="IPR040393">
    <property type="entry name" value="TREX1/2"/>
</dbReference>
<evidence type="ECO:0000256" key="7">
    <source>
        <dbReference type="ARBA" id="ARBA00025769"/>
    </source>
</evidence>
<evidence type="ECO:0000259" key="8">
    <source>
        <dbReference type="SMART" id="SM00479"/>
    </source>
</evidence>
<evidence type="ECO:0000313" key="9">
    <source>
        <dbReference type="EMBL" id="KAG6465674.1"/>
    </source>
</evidence>
<keyword evidence="3" id="KW-0479">Metal-binding</keyword>
<proteinExistence type="inferred from homology"/>
<sequence>MVHISSYVFFDIETTGLPWQERNRTKITELCFVATAREDLQKSTGFIPPVSKLTLALNPKRKINPEVTSMTGLTNEFLTHSPTFCQKSRSIIQFLEDLPRPVCLVAHNGNVFDYKIFLAECVDAQISLPNDIYCVDSLALFRKILKPPEIKVVKNNTQELWPELDVTPEDWNEIDKLCSPIKKICNISLKQEMESIIITDDEDSDFEEQFLQECEKIEEKKTELIKNYLIIHLKKLM</sequence>
<feature type="domain" description="Exonuclease" evidence="8">
    <location>
        <begin position="6"/>
        <end position="183"/>
    </location>
</feature>
<dbReference type="InterPro" id="IPR013520">
    <property type="entry name" value="Ribonucl_H"/>
</dbReference>
<keyword evidence="2" id="KW-0540">Nuclease</keyword>
<organism evidence="9 10">
    <name type="scientific">Manduca sexta</name>
    <name type="common">Tobacco hawkmoth</name>
    <name type="synonym">Tobacco hornworm</name>
    <dbReference type="NCBI Taxonomy" id="7130"/>
    <lineage>
        <taxon>Eukaryota</taxon>
        <taxon>Metazoa</taxon>
        <taxon>Ecdysozoa</taxon>
        <taxon>Arthropoda</taxon>
        <taxon>Hexapoda</taxon>
        <taxon>Insecta</taxon>
        <taxon>Pterygota</taxon>
        <taxon>Neoptera</taxon>
        <taxon>Endopterygota</taxon>
        <taxon>Lepidoptera</taxon>
        <taxon>Glossata</taxon>
        <taxon>Ditrysia</taxon>
        <taxon>Bombycoidea</taxon>
        <taxon>Sphingidae</taxon>
        <taxon>Sphinginae</taxon>
        <taxon>Sphingini</taxon>
        <taxon>Manduca</taxon>
    </lineage>
</organism>
<dbReference type="InterPro" id="IPR036397">
    <property type="entry name" value="RNaseH_sf"/>
</dbReference>